<organism evidence="10 11">
    <name type="scientific">Candidatus Rhodoluna planktonica</name>
    <dbReference type="NCBI Taxonomy" id="535712"/>
    <lineage>
        <taxon>Bacteria</taxon>
        <taxon>Bacillati</taxon>
        <taxon>Actinomycetota</taxon>
        <taxon>Actinomycetes</taxon>
        <taxon>Micrococcales</taxon>
        <taxon>Microbacteriaceae</taxon>
        <taxon>Luna cluster</taxon>
        <taxon>Luna-1 subcluster</taxon>
        <taxon>Rhodoluna</taxon>
    </lineage>
</organism>
<feature type="transmembrane region" description="Helical" evidence="7">
    <location>
        <begin position="20"/>
        <end position="41"/>
    </location>
</feature>
<dbReference type="PANTHER" id="PTHR30460:SF0">
    <property type="entry name" value="MODERATE CONDUCTANCE MECHANOSENSITIVE CHANNEL YBIO"/>
    <property type="match status" value="1"/>
</dbReference>
<evidence type="ECO:0000256" key="1">
    <source>
        <dbReference type="ARBA" id="ARBA00004651"/>
    </source>
</evidence>
<feature type="transmembrane region" description="Helical" evidence="7">
    <location>
        <begin position="73"/>
        <end position="93"/>
    </location>
</feature>
<feature type="domain" description="Mechanosensitive ion channel transmembrane helices 2/3" evidence="9">
    <location>
        <begin position="83"/>
        <end position="120"/>
    </location>
</feature>
<feature type="transmembrane region" description="Helical" evidence="7">
    <location>
        <begin position="99"/>
        <end position="119"/>
    </location>
</feature>
<comment type="similarity">
    <text evidence="2">Belongs to the MscS (TC 1.A.23) family.</text>
</comment>
<dbReference type="Gene3D" id="1.10.287.1260">
    <property type="match status" value="1"/>
</dbReference>
<dbReference type="GO" id="GO:0005886">
    <property type="term" value="C:plasma membrane"/>
    <property type="evidence" value="ECO:0007669"/>
    <property type="project" value="UniProtKB-SubCell"/>
</dbReference>
<evidence type="ECO:0008006" key="12">
    <source>
        <dbReference type="Google" id="ProtNLM"/>
    </source>
</evidence>
<dbReference type="SUPFAM" id="SSF82861">
    <property type="entry name" value="Mechanosensitive channel protein MscS (YggB), transmembrane region"/>
    <property type="match status" value="1"/>
</dbReference>
<dbReference type="Pfam" id="PF00924">
    <property type="entry name" value="MS_channel_2nd"/>
    <property type="match status" value="1"/>
</dbReference>
<protein>
    <recommendedName>
        <fullName evidence="12">Mechanosensitive ion channel protein MscS</fullName>
    </recommendedName>
</protein>
<comment type="subcellular location">
    <subcellularLocation>
        <location evidence="1">Cell membrane</location>
        <topology evidence="1">Multi-pass membrane protein</topology>
    </subcellularLocation>
</comment>
<keyword evidence="3" id="KW-1003">Cell membrane</keyword>
<dbReference type="KEGG" id="rpla:A4Z71_02680"/>
<dbReference type="RefSeq" id="WP_070954421.1">
    <property type="nucleotide sequence ID" value="NZ_CP015208.1"/>
</dbReference>
<dbReference type="FunFam" id="2.30.30.60:FF:000001">
    <property type="entry name" value="MscS Mechanosensitive ion channel"/>
    <property type="match status" value="1"/>
</dbReference>
<dbReference type="InterPro" id="IPR045276">
    <property type="entry name" value="YbiO_bact"/>
</dbReference>
<dbReference type="InterPro" id="IPR010920">
    <property type="entry name" value="LSM_dom_sf"/>
</dbReference>
<evidence type="ECO:0000313" key="11">
    <source>
        <dbReference type="Proteomes" id="UP000243784"/>
    </source>
</evidence>
<name>A0A1D9DYN9_9MICO</name>
<dbReference type="SUPFAM" id="SSF82689">
    <property type="entry name" value="Mechanosensitive channel protein MscS (YggB), C-terminal domain"/>
    <property type="match status" value="1"/>
</dbReference>
<reference evidence="10 11" key="1">
    <citation type="journal article" date="2016" name="Biochim. Biophys. Acta">
        <title>Photochemical characterization of actinorhodopsin and its functional existence in the natural host.</title>
        <authorList>
            <person name="Nakamura S."/>
            <person name="Kikukawa T."/>
            <person name="Tamogami J."/>
            <person name="Kamiya M."/>
            <person name="Aizawa T."/>
            <person name="Hahn M.W."/>
            <person name="Ihara K."/>
            <person name="Kamo N."/>
            <person name="Demura M."/>
        </authorList>
    </citation>
    <scope>NUCLEOTIDE SEQUENCE [LARGE SCALE GENOMIC DNA]</scope>
    <source>
        <strain evidence="10 11">MWH-Dar1</strain>
    </source>
</reference>
<evidence type="ECO:0000256" key="4">
    <source>
        <dbReference type="ARBA" id="ARBA00022692"/>
    </source>
</evidence>
<dbReference type="PANTHER" id="PTHR30460">
    <property type="entry name" value="MODERATE CONDUCTANCE MECHANOSENSITIVE CHANNEL YBIO"/>
    <property type="match status" value="1"/>
</dbReference>
<dbReference type="AlphaFoldDB" id="A0A1D9DYN9"/>
<evidence type="ECO:0000256" key="3">
    <source>
        <dbReference type="ARBA" id="ARBA00022475"/>
    </source>
</evidence>
<dbReference type="Gene3D" id="2.30.30.60">
    <property type="match status" value="1"/>
</dbReference>
<dbReference type="SUPFAM" id="SSF50182">
    <property type="entry name" value="Sm-like ribonucleoproteins"/>
    <property type="match status" value="1"/>
</dbReference>
<evidence type="ECO:0000256" key="5">
    <source>
        <dbReference type="ARBA" id="ARBA00022989"/>
    </source>
</evidence>
<dbReference type="Gene3D" id="3.30.70.100">
    <property type="match status" value="1"/>
</dbReference>
<evidence type="ECO:0000313" key="10">
    <source>
        <dbReference type="EMBL" id="AOY55910.1"/>
    </source>
</evidence>
<dbReference type="GO" id="GO:0008381">
    <property type="term" value="F:mechanosensitive monoatomic ion channel activity"/>
    <property type="evidence" value="ECO:0007669"/>
    <property type="project" value="InterPro"/>
</dbReference>
<dbReference type="InterPro" id="IPR006685">
    <property type="entry name" value="MscS_channel_2nd"/>
</dbReference>
<dbReference type="OrthoDB" id="4638917at2"/>
<dbReference type="InterPro" id="IPR049142">
    <property type="entry name" value="MS_channel_1st"/>
</dbReference>
<keyword evidence="6 7" id="KW-0472">Membrane</keyword>
<dbReference type="InterPro" id="IPR023408">
    <property type="entry name" value="MscS_beta-dom_sf"/>
</dbReference>
<accession>A0A1D9DYN9</accession>
<dbReference type="STRING" id="535712.A4Z71_02680"/>
<keyword evidence="5 7" id="KW-1133">Transmembrane helix</keyword>
<dbReference type="Proteomes" id="UP000243784">
    <property type="component" value="Chromosome"/>
</dbReference>
<evidence type="ECO:0000256" key="2">
    <source>
        <dbReference type="ARBA" id="ARBA00008017"/>
    </source>
</evidence>
<dbReference type="InterPro" id="IPR011014">
    <property type="entry name" value="MscS_channel_TM-2"/>
</dbReference>
<keyword evidence="4 7" id="KW-0812">Transmembrane</keyword>
<gene>
    <name evidence="10" type="ORF">A4Z71_02680</name>
</gene>
<feature type="domain" description="Mechanosensitive ion channel MscS" evidence="8">
    <location>
        <begin position="122"/>
        <end position="185"/>
    </location>
</feature>
<dbReference type="InterPro" id="IPR011066">
    <property type="entry name" value="MscS_channel_C_sf"/>
</dbReference>
<dbReference type="EMBL" id="CP015208">
    <property type="protein sequence ID" value="AOY55910.1"/>
    <property type="molecule type" value="Genomic_DNA"/>
</dbReference>
<dbReference type="Pfam" id="PF21088">
    <property type="entry name" value="MS_channel_1st"/>
    <property type="match status" value="1"/>
</dbReference>
<evidence type="ECO:0000259" key="9">
    <source>
        <dbReference type="Pfam" id="PF21088"/>
    </source>
</evidence>
<sequence length="296" mass="31433">MSLTAIPNWLVEFWTDWGSLVRVGIILLLAVVLRLMLLASVKRIVSTISSGSKKAEDDSPVTKARIGQRAKTIGSVLSNFITWGITLVTLSLLLSEFGIAVGALIAGAGIVGAAVGFGAQSLVRDLISGLFIVFEDQFGVGDSVDLGQASGVVESVGLRVTQVRDASGTLWYVRNGEILRVGNQSQGWSRLILDVAVSADSDINKAKKVIAEACQSAAQSEELSGRLIGAPEVWGLEAISGDQLVFRVTQQLKPGEQDLAGRIFRSTIKNSLDKAKIELSSTAPKISVNLSRDTRG</sequence>
<proteinExistence type="inferred from homology"/>
<evidence type="ECO:0000256" key="6">
    <source>
        <dbReference type="ARBA" id="ARBA00023136"/>
    </source>
</evidence>
<evidence type="ECO:0000256" key="7">
    <source>
        <dbReference type="SAM" id="Phobius"/>
    </source>
</evidence>
<evidence type="ECO:0000259" key="8">
    <source>
        <dbReference type="Pfam" id="PF00924"/>
    </source>
</evidence>
<keyword evidence="11" id="KW-1185">Reference proteome</keyword>